<evidence type="ECO:0000256" key="1">
    <source>
        <dbReference type="ARBA" id="ARBA00004651"/>
    </source>
</evidence>
<protein>
    <submittedName>
        <fullName evidence="9">AEC family transporter</fullName>
    </submittedName>
</protein>
<feature type="transmembrane region" description="Helical" evidence="8">
    <location>
        <begin position="130"/>
        <end position="151"/>
    </location>
</feature>
<name>A0A6N8JKI9_9ACTN</name>
<comment type="subcellular location">
    <subcellularLocation>
        <location evidence="1">Cell membrane</location>
        <topology evidence="1">Multi-pass membrane protein</topology>
    </subcellularLocation>
</comment>
<dbReference type="PANTHER" id="PTHR36838:SF1">
    <property type="entry name" value="SLR1864 PROTEIN"/>
    <property type="match status" value="1"/>
</dbReference>
<dbReference type="AlphaFoldDB" id="A0A6N8JKI9"/>
<dbReference type="InterPro" id="IPR004776">
    <property type="entry name" value="Mem_transp_PIN-like"/>
</dbReference>
<dbReference type="RefSeq" id="WP_160344918.1">
    <property type="nucleotide sequence ID" value="NZ_JAOAKZ010000058.1"/>
</dbReference>
<feature type="transmembrane region" description="Helical" evidence="8">
    <location>
        <begin position="38"/>
        <end position="62"/>
    </location>
</feature>
<dbReference type="InterPro" id="IPR038770">
    <property type="entry name" value="Na+/solute_symporter_sf"/>
</dbReference>
<reference evidence="9 10" key="1">
    <citation type="submission" date="2019-12" db="EMBL/GenBank/DDBJ databases">
        <title>Microbes associate with the intestines of laboratory mice.</title>
        <authorList>
            <person name="Navarre W."/>
            <person name="Wong E."/>
        </authorList>
    </citation>
    <scope>NUCLEOTIDE SEQUENCE [LARGE SCALE GENOMIC DNA]</scope>
    <source>
        <strain evidence="9 10">NM66_B29</strain>
    </source>
</reference>
<evidence type="ECO:0000313" key="9">
    <source>
        <dbReference type="EMBL" id="MVX60395.1"/>
    </source>
</evidence>
<dbReference type="EMBL" id="WSRR01000004">
    <property type="protein sequence ID" value="MVX60395.1"/>
    <property type="molecule type" value="Genomic_DNA"/>
</dbReference>
<evidence type="ECO:0000256" key="6">
    <source>
        <dbReference type="ARBA" id="ARBA00022989"/>
    </source>
</evidence>
<dbReference type="GO" id="GO:0005886">
    <property type="term" value="C:plasma membrane"/>
    <property type="evidence" value="ECO:0007669"/>
    <property type="project" value="UniProtKB-SubCell"/>
</dbReference>
<dbReference type="Gene3D" id="1.20.1530.20">
    <property type="match status" value="1"/>
</dbReference>
<keyword evidence="5 8" id="KW-0812">Transmembrane</keyword>
<feature type="transmembrane region" description="Helical" evidence="8">
    <location>
        <begin position="196"/>
        <end position="218"/>
    </location>
</feature>
<feature type="transmembrane region" description="Helical" evidence="8">
    <location>
        <begin position="255"/>
        <end position="279"/>
    </location>
</feature>
<evidence type="ECO:0000256" key="8">
    <source>
        <dbReference type="SAM" id="Phobius"/>
    </source>
</evidence>
<feature type="transmembrane region" description="Helical" evidence="8">
    <location>
        <begin position="6"/>
        <end position="26"/>
    </location>
</feature>
<keyword evidence="3" id="KW-0813">Transport</keyword>
<feature type="transmembrane region" description="Helical" evidence="8">
    <location>
        <begin position="230"/>
        <end position="249"/>
    </location>
</feature>
<proteinExistence type="inferred from homology"/>
<sequence length="314" mass="33652">MEAGIVSIFKEMVTLFAIVGVGYGAKKARFMNDQFDRMLSRLVINLALPGMILGSVLTADALPPREEILVTLALSCASYGVLLAVAYGFTTILRIPDGHRGVYRFMLCFGNVGFIGYPVLSAIFGPEALIYAAVFNLPFNFFVFTVGAWFLTQDTDGDVKVQTSWRTFVTPVMLSCVAAMTLTLAGIHHAPILGDALSNLGSITTPAALLIIGSSLANMPVRDLLGGPRLWACAAFRLLVTPVIIWAVFHWFVPAGLLLSICIVISGMPVATNGTMLCYQYGGNSRVMAQGTFVTTVLALVSIPVLVAFVSWVG</sequence>
<keyword evidence="6 8" id="KW-1133">Transmembrane helix</keyword>
<organism evidence="9 10">
    <name type="scientific">Adlercreutzia mucosicola</name>
    <dbReference type="NCBI Taxonomy" id="580026"/>
    <lineage>
        <taxon>Bacteria</taxon>
        <taxon>Bacillati</taxon>
        <taxon>Actinomycetota</taxon>
        <taxon>Coriobacteriia</taxon>
        <taxon>Eggerthellales</taxon>
        <taxon>Eggerthellaceae</taxon>
        <taxon>Adlercreutzia</taxon>
    </lineage>
</organism>
<accession>A0A6N8JKI9</accession>
<feature type="transmembrane region" description="Helical" evidence="8">
    <location>
        <begin position="102"/>
        <end position="124"/>
    </location>
</feature>
<evidence type="ECO:0000313" key="10">
    <source>
        <dbReference type="Proteomes" id="UP000463388"/>
    </source>
</evidence>
<dbReference type="OrthoDB" id="9798064at2"/>
<comment type="caution">
    <text evidence="9">The sequence shown here is derived from an EMBL/GenBank/DDBJ whole genome shotgun (WGS) entry which is preliminary data.</text>
</comment>
<dbReference type="Pfam" id="PF03547">
    <property type="entry name" value="Mem_trans"/>
    <property type="match status" value="1"/>
</dbReference>
<evidence type="ECO:0000256" key="5">
    <source>
        <dbReference type="ARBA" id="ARBA00022692"/>
    </source>
</evidence>
<evidence type="ECO:0000256" key="2">
    <source>
        <dbReference type="ARBA" id="ARBA00010145"/>
    </source>
</evidence>
<keyword evidence="7 8" id="KW-0472">Membrane</keyword>
<evidence type="ECO:0000256" key="7">
    <source>
        <dbReference type="ARBA" id="ARBA00023136"/>
    </source>
</evidence>
<comment type="similarity">
    <text evidence="2">Belongs to the auxin efflux carrier (TC 2.A.69) family.</text>
</comment>
<evidence type="ECO:0000256" key="4">
    <source>
        <dbReference type="ARBA" id="ARBA00022475"/>
    </source>
</evidence>
<dbReference type="GO" id="GO:0055085">
    <property type="term" value="P:transmembrane transport"/>
    <property type="evidence" value="ECO:0007669"/>
    <property type="project" value="InterPro"/>
</dbReference>
<gene>
    <name evidence="9" type="ORF">GKZ27_02820</name>
</gene>
<feature type="transmembrane region" description="Helical" evidence="8">
    <location>
        <begin position="172"/>
        <end position="190"/>
    </location>
</feature>
<keyword evidence="4" id="KW-1003">Cell membrane</keyword>
<dbReference type="PANTHER" id="PTHR36838">
    <property type="entry name" value="AUXIN EFFLUX CARRIER FAMILY PROTEIN"/>
    <property type="match status" value="1"/>
</dbReference>
<keyword evidence="10" id="KW-1185">Reference proteome</keyword>
<evidence type="ECO:0000256" key="3">
    <source>
        <dbReference type="ARBA" id="ARBA00022448"/>
    </source>
</evidence>
<dbReference type="Proteomes" id="UP000463388">
    <property type="component" value="Unassembled WGS sequence"/>
</dbReference>
<feature type="transmembrane region" description="Helical" evidence="8">
    <location>
        <begin position="291"/>
        <end position="313"/>
    </location>
</feature>
<feature type="transmembrane region" description="Helical" evidence="8">
    <location>
        <begin position="68"/>
        <end position="90"/>
    </location>
</feature>